<gene>
    <name evidence="1" type="ORF">SDC9_51672</name>
</gene>
<organism evidence="1">
    <name type="scientific">bioreactor metagenome</name>
    <dbReference type="NCBI Taxonomy" id="1076179"/>
    <lineage>
        <taxon>unclassified sequences</taxon>
        <taxon>metagenomes</taxon>
        <taxon>ecological metagenomes</taxon>
    </lineage>
</organism>
<accession>A0A644WNP5</accession>
<sequence>MPRVYLTLEQKLFERIEEDANKNNITMNLLMQNIFERIYMGGLNYRDIIEKIALDTVGFDYTSALNEIIKETEERPDGEFTLVDLKSFSKLCIATSENGYLQPATLRARLGKLFNSAVRKNTEENPIVPFVKRAKKENGELKFLARAAVYVKDSTMQNDGEEHE</sequence>
<reference evidence="1" key="1">
    <citation type="submission" date="2019-08" db="EMBL/GenBank/DDBJ databases">
        <authorList>
            <person name="Kucharzyk K."/>
            <person name="Murdoch R.W."/>
            <person name="Higgins S."/>
            <person name="Loffler F."/>
        </authorList>
    </citation>
    <scope>NUCLEOTIDE SEQUENCE</scope>
</reference>
<name>A0A644WNP5_9ZZZZ</name>
<evidence type="ECO:0000313" key="1">
    <source>
        <dbReference type="EMBL" id="MPM05382.1"/>
    </source>
</evidence>
<proteinExistence type="predicted"/>
<dbReference type="AlphaFoldDB" id="A0A644WNP5"/>
<dbReference type="EMBL" id="VSSQ01001127">
    <property type="protein sequence ID" value="MPM05382.1"/>
    <property type="molecule type" value="Genomic_DNA"/>
</dbReference>
<protein>
    <submittedName>
        <fullName evidence="1">Uncharacterized protein</fullName>
    </submittedName>
</protein>
<comment type="caution">
    <text evidence="1">The sequence shown here is derived from an EMBL/GenBank/DDBJ whole genome shotgun (WGS) entry which is preliminary data.</text>
</comment>